<dbReference type="EMBL" id="CAFBNO010000027">
    <property type="protein sequence ID" value="CAB4955578.1"/>
    <property type="molecule type" value="Genomic_DNA"/>
</dbReference>
<keyword evidence="1" id="KW-1133">Transmembrane helix</keyword>
<keyword evidence="1" id="KW-0472">Membrane</keyword>
<accession>A0A6J7KH40</accession>
<protein>
    <submittedName>
        <fullName evidence="2">Unannotated protein</fullName>
    </submittedName>
</protein>
<evidence type="ECO:0000313" key="2">
    <source>
        <dbReference type="EMBL" id="CAB4955578.1"/>
    </source>
</evidence>
<name>A0A6J7KH40_9ZZZZ</name>
<dbReference type="AlphaFoldDB" id="A0A6J7KH40"/>
<gene>
    <name evidence="2" type="ORF">UFOPK3837_00717</name>
</gene>
<sequence>MAKQTSKEPGRFSQVIDVFKRTIRVDKSALWYMLAGFIVPVALSLVAAFTTAGNNVLSWILDLLLGFTIGVLLAMILLGRRAEKAAYKSLEGKPGAVGAILRAPLKRAFRGSEEPVAVNPRTMAAVYRIVGAPGIVLIGEGNRVEAQQLLEAERRRASKAAANVPIHAIWVTNDANSTPLPKVVKTLNKMKRKLNRNEIRAVHSRLSSLTNALPIPKGIDPRKIRASHR</sequence>
<feature type="transmembrane region" description="Helical" evidence="1">
    <location>
        <begin position="29"/>
        <end position="50"/>
    </location>
</feature>
<organism evidence="2">
    <name type="scientific">freshwater metagenome</name>
    <dbReference type="NCBI Taxonomy" id="449393"/>
    <lineage>
        <taxon>unclassified sequences</taxon>
        <taxon>metagenomes</taxon>
        <taxon>ecological metagenomes</taxon>
    </lineage>
</organism>
<reference evidence="2" key="1">
    <citation type="submission" date="2020-05" db="EMBL/GenBank/DDBJ databases">
        <authorList>
            <person name="Chiriac C."/>
            <person name="Salcher M."/>
            <person name="Ghai R."/>
            <person name="Kavagutti S V."/>
        </authorList>
    </citation>
    <scope>NUCLEOTIDE SEQUENCE</scope>
</reference>
<keyword evidence="1" id="KW-0812">Transmembrane</keyword>
<feature type="transmembrane region" description="Helical" evidence="1">
    <location>
        <begin position="56"/>
        <end position="78"/>
    </location>
</feature>
<proteinExistence type="predicted"/>
<dbReference type="InterPro" id="IPR025445">
    <property type="entry name" value="DUF4191"/>
</dbReference>
<evidence type="ECO:0000256" key="1">
    <source>
        <dbReference type="SAM" id="Phobius"/>
    </source>
</evidence>
<dbReference type="Pfam" id="PF13829">
    <property type="entry name" value="DUF4191"/>
    <property type="match status" value="1"/>
</dbReference>